<evidence type="ECO:0000256" key="2">
    <source>
        <dbReference type="SAM" id="Phobius"/>
    </source>
</evidence>
<keyword evidence="2" id="KW-0472">Membrane</keyword>
<comment type="caution">
    <text evidence="3">The sequence shown here is derived from an EMBL/GenBank/DDBJ whole genome shotgun (WGS) entry which is preliminary data.</text>
</comment>
<dbReference type="AlphaFoldDB" id="A0A3E0TZH8"/>
<accession>A0A3E0TZH8</accession>
<protein>
    <submittedName>
        <fullName evidence="3">Uncharacterized protein</fullName>
    </submittedName>
</protein>
<proteinExistence type="predicted"/>
<evidence type="ECO:0000313" key="4">
    <source>
        <dbReference type="Proteomes" id="UP000256899"/>
    </source>
</evidence>
<dbReference type="Proteomes" id="UP000256899">
    <property type="component" value="Unassembled WGS sequence"/>
</dbReference>
<keyword evidence="2" id="KW-1133">Transmembrane helix</keyword>
<keyword evidence="2" id="KW-0812">Transmembrane</keyword>
<feature type="transmembrane region" description="Helical" evidence="2">
    <location>
        <begin position="54"/>
        <end position="73"/>
    </location>
</feature>
<feature type="region of interest" description="Disordered" evidence="1">
    <location>
        <begin position="1"/>
        <end position="32"/>
    </location>
</feature>
<reference evidence="4" key="1">
    <citation type="submission" date="2018-08" db="EMBL/GenBank/DDBJ databases">
        <title>Thalassotalea euphylliae genome.</title>
        <authorList>
            <person name="Summers S."/>
            <person name="Rice S.A."/>
            <person name="Freckelton M.L."/>
            <person name="Nedved B.T."/>
            <person name="Hadfield M.G."/>
        </authorList>
    </citation>
    <scope>NUCLEOTIDE SEQUENCE [LARGE SCALE GENOMIC DNA]</scope>
    <source>
        <strain evidence="4">H3</strain>
    </source>
</reference>
<gene>
    <name evidence="3" type="ORF">DXX94_00120</name>
</gene>
<evidence type="ECO:0000256" key="1">
    <source>
        <dbReference type="SAM" id="MobiDB-lite"/>
    </source>
</evidence>
<sequence length="79" mass="8905">MAVEMESKMSNQPNKIDHKTEHKPKLKESNDPMDLIRMQTEVGLFESMVQSKTLTVVVILAIVLFGGFFLFLYKMAGAA</sequence>
<organism evidence="3 4">
    <name type="scientific">Thalassotalea euphylliae</name>
    <dbReference type="NCBI Taxonomy" id="1655234"/>
    <lineage>
        <taxon>Bacteria</taxon>
        <taxon>Pseudomonadati</taxon>
        <taxon>Pseudomonadota</taxon>
        <taxon>Gammaproteobacteria</taxon>
        <taxon>Alteromonadales</taxon>
        <taxon>Colwelliaceae</taxon>
        <taxon>Thalassotalea</taxon>
    </lineage>
</organism>
<name>A0A3E0TZH8_9GAMM</name>
<keyword evidence="4" id="KW-1185">Reference proteome</keyword>
<evidence type="ECO:0000313" key="3">
    <source>
        <dbReference type="EMBL" id="REL29262.1"/>
    </source>
</evidence>
<dbReference type="EMBL" id="QUOT01000001">
    <property type="protein sequence ID" value="REL29262.1"/>
    <property type="molecule type" value="Genomic_DNA"/>
</dbReference>